<sequence length="70" mass="8177">MTRPRIAGHRVFHSMERLFERGNVLYPGQLTDLKADAVAIRMFRCMERALAARSRECQGRAEETESQRLR</sequence>
<dbReference type="EMBL" id="FNVT01000006">
    <property type="protein sequence ID" value="SEG89390.1"/>
    <property type="molecule type" value="Genomic_DNA"/>
</dbReference>
<evidence type="ECO:0000313" key="2">
    <source>
        <dbReference type="Proteomes" id="UP000236732"/>
    </source>
</evidence>
<dbReference type="Proteomes" id="UP000236732">
    <property type="component" value="Unassembled WGS sequence"/>
</dbReference>
<name>A0A1H6DVS4_9ACTN</name>
<protein>
    <submittedName>
        <fullName evidence="1">Uncharacterized protein</fullName>
    </submittedName>
</protein>
<proteinExistence type="predicted"/>
<gene>
    <name evidence="1" type="ORF">SAMN05444920_106442</name>
</gene>
<keyword evidence="2" id="KW-1185">Reference proteome</keyword>
<reference evidence="1 2" key="1">
    <citation type="submission" date="2016-10" db="EMBL/GenBank/DDBJ databases">
        <authorList>
            <person name="de Groot N.N."/>
        </authorList>
    </citation>
    <scope>NUCLEOTIDE SEQUENCE [LARGE SCALE GENOMIC DNA]</scope>
    <source>
        <strain evidence="1 2">CGMCC 4.7037</strain>
    </source>
</reference>
<organism evidence="1 2">
    <name type="scientific">Nonomuraea solani</name>
    <dbReference type="NCBI Taxonomy" id="1144553"/>
    <lineage>
        <taxon>Bacteria</taxon>
        <taxon>Bacillati</taxon>
        <taxon>Actinomycetota</taxon>
        <taxon>Actinomycetes</taxon>
        <taxon>Streptosporangiales</taxon>
        <taxon>Streptosporangiaceae</taxon>
        <taxon>Nonomuraea</taxon>
    </lineage>
</organism>
<dbReference type="AlphaFoldDB" id="A0A1H6DVS4"/>
<evidence type="ECO:0000313" key="1">
    <source>
        <dbReference type="EMBL" id="SEG89390.1"/>
    </source>
</evidence>
<accession>A0A1H6DVS4</accession>